<dbReference type="GO" id="GO:0005886">
    <property type="term" value="C:plasma membrane"/>
    <property type="evidence" value="ECO:0007669"/>
    <property type="project" value="UniProtKB-SubCell"/>
</dbReference>
<keyword evidence="8" id="KW-1185">Reference proteome</keyword>
<keyword evidence="6" id="KW-0012">Acyltransferase</keyword>
<dbReference type="EMBL" id="CP019607">
    <property type="protein sequence ID" value="AQP52294.1"/>
    <property type="molecule type" value="Genomic_DNA"/>
</dbReference>
<name>A0A1Q2D1Z6_9ACTN</name>
<evidence type="ECO:0000313" key="8">
    <source>
        <dbReference type="Proteomes" id="UP000188235"/>
    </source>
</evidence>
<keyword evidence="5" id="KW-0472">Membrane</keyword>
<comment type="subcellular location">
    <subcellularLocation>
        <location evidence="1">Cell inner membrane</location>
    </subcellularLocation>
</comment>
<proteinExistence type="predicted"/>
<gene>
    <name evidence="7" type="ORF">BW733_17165</name>
</gene>
<sequence>MGATRLAWAVGGRIPRRLGDALARCFAPVVSLLPIPNLKGWAESVEQATGTAPTRRQRRLLVENWIRNTLWPLSLAHWSDREVLRTVEIDEADVAKLRTSLAGPGLVLALPHMGSWDFAGAWCARIGVKVVSVAERLPDDLFELFREARAGMGMDIYAVDEPDLMRRLAEDVRAGRMVCLLSDRDLSSRGVRIDWPGTPLVLPVPAGPALLARRTGADLRVATTRFDGDRLRLDVSDVIEGASPAELMTGVVGHFADAVRASPENWLMLRRAFL</sequence>
<evidence type="ECO:0000256" key="5">
    <source>
        <dbReference type="ARBA" id="ARBA00023136"/>
    </source>
</evidence>
<dbReference type="GO" id="GO:0009247">
    <property type="term" value="P:glycolipid biosynthetic process"/>
    <property type="evidence" value="ECO:0007669"/>
    <property type="project" value="UniProtKB-ARBA"/>
</dbReference>
<dbReference type="GO" id="GO:0016746">
    <property type="term" value="F:acyltransferase activity"/>
    <property type="evidence" value="ECO:0007669"/>
    <property type="project" value="UniProtKB-KW"/>
</dbReference>
<dbReference type="Proteomes" id="UP000188235">
    <property type="component" value="Chromosome"/>
</dbReference>
<evidence type="ECO:0000256" key="2">
    <source>
        <dbReference type="ARBA" id="ARBA00022475"/>
    </source>
</evidence>
<keyword evidence="3" id="KW-0997">Cell inner membrane</keyword>
<dbReference type="RefSeq" id="WP_077352406.1">
    <property type="nucleotide sequence ID" value="NZ_CP019607.1"/>
</dbReference>
<evidence type="ECO:0000256" key="4">
    <source>
        <dbReference type="ARBA" id="ARBA00022679"/>
    </source>
</evidence>
<keyword evidence="2" id="KW-1003">Cell membrane</keyword>
<dbReference type="OrthoDB" id="9803456at2"/>
<keyword evidence="4" id="KW-0808">Transferase</keyword>
<dbReference type="STRING" id="399497.BW733_17165"/>
<protein>
    <recommendedName>
        <fullName evidence="9">Phosphatidylinositol mannoside acyltransferase</fullName>
    </recommendedName>
</protein>
<accession>A0A1Q2D1Z6</accession>
<dbReference type="KEGG" id="tfa:BW733_17165"/>
<evidence type="ECO:0000313" key="7">
    <source>
        <dbReference type="EMBL" id="AQP52294.1"/>
    </source>
</evidence>
<dbReference type="Pfam" id="PF03279">
    <property type="entry name" value="Lip_A_acyltrans"/>
    <property type="match status" value="1"/>
</dbReference>
<dbReference type="PANTHER" id="PTHR30606">
    <property type="entry name" value="LIPID A BIOSYNTHESIS LAUROYL ACYLTRANSFERASE"/>
    <property type="match status" value="1"/>
</dbReference>
<evidence type="ECO:0008006" key="9">
    <source>
        <dbReference type="Google" id="ProtNLM"/>
    </source>
</evidence>
<reference evidence="7 8" key="1">
    <citation type="journal article" date="2008" name="Int. J. Syst. Evol. Microbiol.">
        <title>Tessaracoccus flavescens sp. nov., isolated from marine sediment.</title>
        <authorList>
            <person name="Lee D.W."/>
            <person name="Lee S.D."/>
        </authorList>
    </citation>
    <scope>NUCLEOTIDE SEQUENCE [LARGE SCALE GENOMIC DNA]</scope>
    <source>
        <strain evidence="7 8">SST-39T</strain>
    </source>
</reference>
<evidence type="ECO:0000256" key="3">
    <source>
        <dbReference type="ARBA" id="ARBA00022519"/>
    </source>
</evidence>
<evidence type="ECO:0000256" key="1">
    <source>
        <dbReference type="ARBA" id="ARBA00004533"/>
    </source>
</evidence>
<dbReference type="PANTHER" id="PTHR30606:SF10">
    <property type="entry name" value="PHOSPHATIDYLINOSITOL MANNOSIDE ACYLTRANSFERASE"/>
    <property type="match status" value="1"/>
</dbReference>
<dbReference type="AlphaFoldDB" id="A0A1Q2D1Z6"/>
<organism evidence="7 8">
    <name type="scientific">Tessaracoccus flavescens</name>
    <dbReference type="NCBI Taxonomy" id="399497"/>
    <lineage>
        <taxon>Bacteria</taxon>
        <taxon>Bacillati</taxon>
        <taxon>Actinomycetota</taxon>
        <taxon>Actinomycetes</taxon>
        <taxon>Propionibacteriales</taxon>
        <taxon>Propionibacteriaceae</taxon>
        <taxon>Tessaracoccus</taxon>
    </lineage>
</organism>
<dbReference type="InterPro" id="IPR004960">
    <property type="entry name" value="LipA_acyltrans"/>
</dbReference>
<evidence type="ECO:0000256" key="6">
    <source>
        <dbReference type="ARBA" id="ARBA00023315"/>
    </source>
</evidence>
<dbReference type="CDD" id="cd07984">
    <property type="entry name" value="LPLAT_LABLAT-like"/>
    <property type="match status" value="1"/>
</dbReference>